<dbReference type="AlphaFoldDB" id="A0A1F5GBY9"/>
<feature type="transmembrane region" description="Helical" evidence="1">
    <location>
        <begin position="38"/>
        <end position="64"/>
    </location>
</feature>
<name>A0A1F5GBY9_9BACT</name>
<gene>
    <name evidence="2" type="ORF">A3D04_03845</name>
</gene>
<evidence type="ECO:0000256" key="1">
    <source>
        <dbReference type="SAM" id="Phobius"/>
    </source>
</evidence>
<proteinExistence type="predicted"/>
<comment type="caution">
    <text evidence="2">The sequence shown here is derived from an EMBL/GenBank/DDBJ whole genome shotgun (WGS) entry which is preliminary data.</text>
</comment>
<organism evidence="2 3">
    <name type="scientific">Candidatus Curtissbacteria bacterium RIFCSPHIGHO2_02_FULL_40_16b</name>
    <dbReference type="NCBI Taxonomy" id="1797714"/>
    <lineage>
        <taxon>Bacteria</taxon>
        <taxon>Candidatus Curtissiibacteriota</taxon>
    </lineage>
</organism>
<dbReference type="Proteomes" id="UP000177369">
    <property type="component" value="Unassembled WGS sequence"/>
</dbReference>
<dbReference type="EMBL" id="MFBD01000005">
    <property type="protein sequence ID" value="OGD89344.1"/>
    <property type="molecule type" value="Genomic_DNA"/>
</dbReference>
<accession>A0A1F5GBY9</accession>
<keyword evidence="1" id="KW-0472">Membrane</keyword>
<keyword evidence="1" id="KW-0812">Transmembrane</keyword>
<reference evidence="2 3" key="1">
    <citation type="journal article" date="2016" name="Nat. Commun.">
        <title>Thousands of microbial genomes shed light on interconnected biogeochemical processes in an aquifer system.</title>
        <authorList>
            <person name="Anantharaman K."/>
            <person name="Brown C.T."/>
            <person name="Hug L.A."/>
            <person name="Sharon I."/>
            <person name="Castelle C.J."/>
            <person name="Probst A.J."/>
            <person name="Thomas B.C."/>
            <person name="Singh A."/>
            <person name="Wilkins M.J."/>
            <person name="Karaoz U."/>
            <person name="Brodie E.L."/>
            <person name="Williams K.H."/>
            <person name="Hubbard S.S."/>
            <person name="Banfield J.F."/>
        </authorList>
    </citation>
    <scope>NUCLEOTIDE SEQUENCE [LARGE SCALE GENOMIC DNA]</scope>
</reference>
<sequence>MQARIEIAIFLLVVFSLPLAVILFFLKKKRLEFRWYHLLISILISLFLILATIYLIFAGLYAGFEKSGKFW</sequence>
<keyword evidence="1" id="KW-1133">Transmembrane helix</keyword>
<protein>
    <submittedName>
        <fullName evidence="2">Uncharacterized protein</fullName>
    </submittedName>
</protein>
<dbReference type="STRING" id="1797714.A3D04_03845"/>
<feature type="transmembrane region" description="Helical" evidence="1">
    <location>
        <begin position="6"/>
        <end position="26"/>
    </location>
</feature>
<evidence type="ECO:0000313" key="3">
    <source>
        <dbReference type="Proteomes" id="UP000177369"/>
    </source>
</evidence>
<evidence type="ECO:0000313" key="2">
    <source>
        <dbReference type="EMBL" id="OGD89344.1"/>
    </source>
</evidence>